<proteinExistence type="inferred from homology"/>
<evidence type="ECO:0000256" key="4">
    <source>
        <dbReference type="ARBA" id="ARBA00023163"/>
    </source>
</evidence>
<feature type="domain" description="HTH lysR-type" evidence="5">
    <location>
        <begin position="1"/>
        <end position="59"/>
    </location>
</feature>
<keyword evidence="7" id="KW-1185">Reference proteome</keyword>
<evidence type="ECO:0000313" key="6">
    <source>
        <dbReference type="EMBL" id="GAA0939747.1"/>
    </source>
</evidence>
<keyword evidence="4" id="KW-0804">Transcription</keyword>
<dbReference type="Proteomes" id="UP001500665">
    <property type="component" value="Unassembled WGS sequence"/>
</dbReference>
<gene>
    <name evidence="6" type="ORF">GCM10009550_08480</name>
</gene>
<dbReference type="InterPro" id="IPR036388">
    <property type="entry name" value="WH-like_DNA-bd_sf"/>
</dbReference>
<dbReference type="InterPro" id="IPR000847">
    <property type="entry name" value="LysR_HTH_N"/>
</dbReference>
<protein>
    <submittedName>
        <fullName evidence="6">LysR family transcriptional regulator</fullName>
    </submittedName>
</protein>
<dbReference type="RefSeq" id="WP_344236862.1">
    <property type="nucleotide sequence ID" value="NZ_BAAAHH010000002.1"/>
</dbReference>
<keyword evidence="2" id="KW-0805">Transcription regulation</keyword>
<dbReference type="Pfam" id="PF00126">
    <property type="entry name" value="HTH_1"/>
    <property type="match status" value="1"/>
</dbReference>
<comment type="caution">
    <text evidence="6">The sequence shown here is derived from an EMBL/GenBank/DDBJ whole genome shotgun (WGS) entry which is preliminary data.</text>
</comment>
<dbReference type="PANTHER" id="PTHR30346">
    <property type="entry name" value="TRANSCRIPTIONAL DUAL REGULATOR HCAR-RELATED"/>
    <property type="match status" value="1"/>
</dbReference>
<dbReference type="SUPFAM" id="SSF53850">
    <property type="entry name" value="Periplasmic binding protein-like II"/>
    <property type="match status" value="1"/>
</dbReference>
<keyword evidence="3" id="KW-0238">DNA-binding</keyword>
<dbReference type="Gene3D" id="1.10.10.10">
    <property type="entry name" value="Winged helix-like DNA-binding domain superfamily/Winged helix DNA-binding domain"/>
    <property type="match status" value="1"/>
</dbReference>
<evidence type="ECO:0000313" key="7">
    <source>
        <dbReference type="Proteomes" id="UP001500665"/>
    </source>
</evidence>
<accession>A0ABN1QA79</accession>
<dbReference type="InterPro" id="IPR036390">
    <property type="entry name" value="WH_DNA-bd_sf"/>
</dbReference>
<dbReference type="Gene3D" id="3.40.190.10">
    <property type="entry name" value="Periplasmic binding protein-like II"/>
    <property type="match status" value="2"/>
</dbReference>
<sequence length="297" mass="33316">MELRDIEIFLTLAEELHFGRTAARLHLSQARVSQAVAQQERRIGGVLFDRSNRRQVRLTALGVSLRHDLLPIYAGLRDSLERARRSARGITDRLTVGMMPFNGPGLNRIWDAFRARHPDYELILRHTSFADPFGTLRAGDVDALITWLPVEEPDLTVGPVLFTDPRVLAVSASHELAGLASIPVEALADFAHAGVPGMPELWEDGYLPFRTPRGRTIDRVQSVGHADEIIHLVGTGEIIHPFPAHVTGYWAMRHIRFLPLPDMTPLTYALVWRTEAENDLIRVLARTIEDHSPAEPH</sequence>
<evidence type="ECO:0000256" key="2">
    <source>
        <dbReference type="ARBA" id="ARBA00023015"/>
    </source>
</evidence>
<dbReference type="SUPFAM" id="SSF46785">
    <property type="entry name" value="Winged helix' DNA-binding domain"/>
    <property type="match status" value="1"/>
</dbReference>
<dbReference type="Pfam" id="PF03466">
    <property type="entry name" value="LysR_substrate"/>
    <property type="match status" value="1"/>
</dbReference>
<evidence type="ECO:0000256" key="3">
    <source>
        <dbReference type="ARBA" id="ARBA00023125"/>
    </source>
</evidence>
<name>A0ABN1QA79_9ACTN</name>
<reference evidence="6 7" key="1">
    <citation type="journal article" date="2019" name="Int. J. Syst. Evol. Microbiol.">
        <title>The Global Catalogue of Microorganisms (GCM) 10K type strain sequencing project: providing services to taxonomists for standard genome sequencing and annotation.</title>
        <authorList>
            <consortium name="The Broad Institute Genomics Platform"/>
            <consortium name="The Broad Institute Genome Sequencing Center for Infectious Disease"/>
            <person name="Wu L."/>
            <person name="Ma J."/>
        </authorList>
    </citation>
    <scope>NUCLEOTIDE SEQUENCE [LARGE SCALE GENOMIC DNA]</scope>
    <source>
        <strain evidence="6 7">JCM 10696</strain>
    </source>
</reference>
<evidence type="ECO:0000259" key="5">
    <source>
        <dbReference type="PROSITE" id="PS50931"/>
    </source>
</evidence>
<evidence type="ECO:0000256" key="1">
    <source>
        <dbReference type="ARBA" id="ARBA00009437"/>
    </source>
</evidence>
<dbReference type="InterPro" id="IPR005119">
    <property type="entry name" value="LysR_subst-bd"/>
</dbReference>
<dbReference type="EMBL" id="BAAAHH010000002">
    <property type="protein sequence ID" value="GAA0939747.1"/>
    <property type="molecule type" value="Genomic_DNA"/>
</dbReference>
<dbReference type="PANTHER" id="PTHR30346:SF0">
    <property type="entry name" value="HCA OPERON TRANSCRIPTIONAL ACTIVATOR HCAR"/>
    <property type="match status" value="1"/>
</dbReference>
<dbReference type="PROSITE" id="PS50931">
    <property type="entry name" value="HTH_LYSR"/>
    <property type="match status" value="1"/>
</dbReference>
<comment type="similarity">
    <text evidence="1">Belongs to the LysR transcriptional regulatory family.</text>
</comment>
<organism evidence="6 7">
    <name type="scientific">Actinocorallia libanotica</name>
    <dbReference type="NCBI Taxonomy" id="46162"/>
    <lineage>
        <taxon>Bacteria</taxon>
        <taxon>Bacillati</taxon>
        <taxon>Actinomycetota</taxon>
        <taxon>Actinomycetes</taxon>
        <taxon>Streptosporangiales</taxon>
        <taxon>Thermomonosporaceae</taxon>
        <taxon>Actinocorallia</taxon>
    </lineage>
</organism>